<dbReference type="Pfam" id="PF04107">
    <property type="entry name" value="GCS2"/>
    <property type="match status" value="1"/>
</dbReference>
<dbReference type="GO" id="GO:0042398">
    <property type="term" value="P:modified amino acid biosynthetic process"/>
    <property type="evidence" value="ECO:0007669"/>
    <property type="project" value="InterPro"/>
</dbReference>
<accession>A0A1Z3N7N7</accession>
<keyword evidence="2 4" id="KW-0547">Nucleotide-binding</keyword>
<dbReference type="EC" id="6.3.2.2" evidence="4"/>
<dbReference type="Proteomes" id="UP000197003">
    <property type="component" value="Chromosome"/>
</dbReference>
<dbReference type="GO" id="GO:0005524">
    <property type="term" value="F:ATP binding"/>
    <property type="evidence" value="ECO:0007669"/>
    <property type="project" value="UniProtKB-KW"/>
</dbReference>
<keyword evidence="1 4" id="KW-0436">Ligase</keyword>
<dbReference type="InterPro" id="IPR011793">
    <property type="entry name" value="YbdK"/>
</dbReference>
<name>A0A1Z3N7N7_BDEBC</name>
<comment type="function">
    <text evidence="4">ATP-dependent carboxylate-amine ligase which exhibits weak glutamate--cysteine ligase activity.</text>
</comment>
<dbReference type="InterPro" id="IPR014746">
    <property type="entry name" value="Gln_synth/guanido_kin_cat_dom"/>
</dbReference>
<dbReference type="AlphaFoldDB" id="A0A1Z3N7N7"/>
<dbReference type="GO" id="GO:0004357">
    <property type="term" value="F:glutamate-cysteine ligase activity"/>
    <property type="evidence" value="ECO:0007669"/>
    <property type="project" value="UniProtKB-EC"/>
</dbReference>
<dbReference type="InterPro" id="IPR006336">
    <property type="entry name" value="GCS2"/>
</dbReference>
<proteinExistence type="inferred from homology"/>
<dbReference type="HAMAP" id="MF_01609">
    <property type="entry name" value="Glu_cys_ligase_2"/>
    <property type="match status" value="1"/>
</dbReference>
<dbReference type="Gene3D" id="3.30.590.20">
    <property type="match status" value="1"/>
</dbReference>
<dbReference type="OrthoDB" id="5288559at2"/>
<dbReference type="PANTHER" id="PTHR36510">
    <property type="entry name" value="GLUTAMATE--CYSTEINE LIGASE 2-RELATED"/>
    <property type="match status" value="1"/>
</dbReference>
<evidence type="ECO:0000313" key="6">
    <source>
        <dbReference type="Proteomes" id="UP000197003"/>
    </source>
</evidence>
<evidence type="ECO:0000256" key="2">
    <source>
        <dbReference type="ARBA" id="ARBA00022741"/>
    </source>
</evidence>
<dbReference type="PANTHER" id="PTHR36510:SF1">
    <property type="entry name" value="GLUTAMATE--CYSTEINE LIGASE 2-RELATED"/>
    <property type="match status" value="1"/>
</dbReference>
<evidence type="ECO:0000313" key="5">
    <source>
        <dbReference type="EMBL" id="ASD63490.1"/>
    </source>
</evidence>
<gene>
    <name evidence="5" type="ORF">B9G79_07855</name>
</gene>
<comment type="catalytic activity">
    <reaction evidence="4">
        <text>L-cysteine + L-glutamate + ATP = gamma-L-glutamyl-L-cysteine + ADP + phosphate + H(+)</text>
        <dbReference type="Rhea" id="RHEA:13285"/>
        <dbReference type="ChEBI" id="CHEBI:15378"/>
        <dbReference type="ChEBI" id="CHEBI:29985"/>
        <dbReference type="ChEBI" id="CHEBI:30616"/>
        <dbReference type="ChEBI" id="CHEBI:35235"/>
        <dbReference type="ChEBI" id="CHEBI:43474"/>
        <dbReference type="ChEBI" id="CHEBI:58173"/>
        <dbReference type="ChEBI" id="CHEBI:456216"/>
        <dbReference type="EC" id="6.3.2.2"/>
    </reaction>
</comment>
<evidence type="ECO:0000256" key="1">
    <source>
        <dbReference type="ARBA" id="ARBA00022598"/>
    </source>
</evidence>
<dbReference type="EMBL" id="CP020946">
    <property type="protein sequence ID" value="ASD63490.1"/>
    <property type="molecule type" value="Genomic_DNA"/>
</dbReference>
<dbReference type="InterPro" id="IPR050141">
    <property type="entry name" value="GCL_type2/YbdK_subfam"/>
</dbReference>
<organism evidence="5 6">
    <name type="scientific">Bdellovibrio bacteriovorus</name>
    <dbReference type="NCBI Taxonomy" id="959"/>
    <lineage>
        <taxon>Bacteria</taxon>
        <taxon>Pseudomonadati</taxon>
        <taxon>Bdellovibrionota</taxon>
        <taxon>Bdellovibrionia</taxon>
        <taxon>Bdellovibrionales</taxon>
        <taxon>Pseudobdellovibrionaceae</taxon>
        <taxon>Bdellovibrio</taxon>
    </lineage>
</organism>
<dbReference type="SUPFAM" id="SSF55931">
    <property type="entry name" value="Glutamine synthetase/guanido kinase"/>
    <property type="match status" value="1"/>
</dbReference>
<keyword evidence="3 4" id="KW-0067">ATP-binding</keyword>
<dbReference type="NCBIfam" id="TIGR02050">
    <property type="entry name" value="gshA_cyan_rel"/>
    <property type="match status" value="1"/>
</dbReference>
<protein>
    <recommendedName>
        <fullName evidence="4">Putative glutamate--cysteine ligase 2</fullName>
        <ecNumber evidence="4">6.3.2.2</ecNumber>
    </recommendedName>
    <alternativeName>
        <fullName evidence="4">Gamma-glutamylcysteine synthetase 2</fullName>
        <shortName evidence="4">GCS 2</shortName>
        <shortName evidence="4">Gamma-GCS 2</shortName>
    </alternativeName>
</protein>
<comment type="similarity">
    <text evidence="4">Belongs to the glutamate--cysteine ligase type 2 family. YbdK subfamily.</text>
</comment>
<reference evidence="5 6" key="1">
    <citation type="submission" date="2017-04" db="EMBL/GenBank/DDBJ databases">
        <title>Whole genome sequence of Bdellovibrio bacteriovorus strain SSB218315.</title>
        <authorList>
            <person name="Oyedara O."/>
            <person name="Rodriguez-Perez M.A."/>
        </authorList>
    </citation>
    <scope>NUCLEOTIDE SEQUENCE [LARGE SCALE GENOMIC DNA]</scope>
    <source>
        <strain evidence="5 6">SSB218315</strain>
    </source>
</reference>
<dbReference type="RefSeq" id="WP_088565026.1">
    <property type="nucleotide sequence ID" value="NZ_CP020946.1"/>
</dbReference>
<evidence type="ECO:0000256" key="4">
    <source>
        <dbReference type="HAMAP-Rule" id="MF_01609"/>
    </source>
</evidence>
<evidence type="ECO:0000256" key="3">
    <source>
        <dbReference type="ARBA" id="ARBA00022840"/>
    </source>
</evidence>
<sequence length="378" mass="43650">MTKPQPIPFGKSDLFSLGVEVELQIIHPLTRNLYPISPDILEEWSLQSPHLKPEIFQSMLEIDTPICKNVQEVEYELLLTGRELSRICKKHGARLATNGTHPFAQWHHRIFYPSDRYEYLIERNQHIARRLMIYGLHVHLGMKDGDHCIAMMNEFLYYLPHMLAMSASSPFWTGHDTGLASSRITVFEAHPAGGTPCRVENWAQFEDIVQKLTRSKSIGSFKDIWWDIRPSPNYGTLEIRICDGVPGIRKTTRLVAFIHLLARHLQKRLDQGIRRQTPDDWMVRENKWRASRHGLDCDVLIDNDGLTKNLRADINDLLSAMKEDAAEMGYTEYLKQLVEEDLTHPSYEIQRALFEKTGSLEDVVDSLCDVFEKDLDVV</sequence>